<evidence type="ECO:0000313" key="2">
    <source>
        <dbReference type="Proteomes" id="UP000044602"/>
    </source>
</evidence>
<dbReference type="EMBL" id="CVQH01025640">
    <property type="protein sequence ID" value="CRK38785.1"/>
    <property type="molecule type" value="Genomic_DNA"/>
</dbReference>
<feature type="non-terminal residue" evidence="1">
    <location>
        <position position="1"/>
    </location>
</feature>
<reference evidence="1 2" key="1">
    <citation type="submission" date="2015-05" db="EMBL/GenBank/DDBJ databases">
        <authorList>
            <person name="Wang D.B."/>
            <person name="Wang M."/>
        </authorList>
    </citation>
    <scope>NUCLEOTIDE SEQUENCE [LARGE SCALE GENOMIC DNA]</scope>
    <source>
        <strain evidence="1">VL1</strain>
    </source>
</reference>
<name>A0A0G4MXN5_VERLO</name>
<organism evidence="1 2">
    <name type="scientific">Verticillium longisporum</name>
    <name type="common">Verticillium dahliae var. longisporum</name>
    <dbReference type="NCBI Taxonomy" id="100787"/>
    <lineage>
        <taxon>Eukaryota</taxon>
        <taxon>Fungi</taxon>
        <taxon>Dikarya</taxon>
        <taxon>Ascomycota</taxon>
        <taxon>Pezizomycotina</taxon>
        <taxon>Sordariomycetes</taxon>
        <taxon>Hypocreomycetidae</taxon>
        <taxon>Glomerellales</taxon>
        <taxon>Plectosphaerellaceae</taxon>
        <taxon>Verticillium</taxon>
    </lineage>
</organism>
<gene>
    <name evidence="1" type="ORF">BN1708_020566</name>
</gene>
<protein>
    <submittedName>
        <fullName evidence="1">Uncharacterized protein</fullName>
    </submittedName>
</protein>
<keyword evidence="2" id="KW-1185">Reference proteome</keyword>
<dbReference type="Proteomes" id="UP000044602">
    <property type="component" value="Unassembled WGS sequence"/>
</dbReference>
<sequence length="10" mass="1116">ARAPHQARLP</sequence>
<evidence type="ECO:0000313" key="1">
    <source>
        <dbReference type="EMBL" id="CRK38785.1"/>
    </source>
</evidence>
<accession>A0A0G4MXN5</accession>
<proteinExistence type="predicted"/>